<evidence type="ECO:0000313" key="7">
    <source>
        <dbReference type="Proteomes" id="UP000033874"/>
    </source>
</evidence>
<dbReference type="SUPFAM" id="SSF48498">
    <property type="entry name" value="Tetracyclin repressor-like, C-terminal domain"/>
    <property type="match status" value="1"/>
</dbReference>
<feature type="domain" description="HTH tetR-type" evidence="5">
    <location>
        <begin position="10"/>
        <end position="70"/>
    </location>
</feature>
<dbReference type="Pfam" id="PF13305">
    <property type="entry name" value="TetR_C_33"/>
    <property type="match status" value="1"/>
</dbReference>
<evidence type="ECO:0000256" key="1">
    <source>
        <dbReference type="ARBA" id="ARBA00023015"/>
    </source>
</evidence>
<dbReference type="AlphaFoldDB" id="A0A0M3APH1"/>
<dbReference type="InterPro" id="IPR050109">
    <property type="entry name" value="HTH-type_TetR-like_transc_reg"/>
</dbReference>
<comment type="caution">
    <text evidence="6">The sequence shown here is derived from an EMBL/GenBank/DDBJ whole genome shotgun (WGS) entry which is preliminary data.</text>
</comment>
<dbReference type="Proteomes" id="UP000033874">
    <property type="component" value="Unassembled WGS sequence"/>
</dbReference>
<dbReference type="GO" id="GO:0003700">
    <property type="term" value="F:DNA-binding transcription factor activity"/>
    <property type="evidence" value="ECO:0007669"/>
    <property type="project" value="TreeGrafter"/>
</dbReference>
<dbReference type="EMBL" id="LBIC01000005">
    <property type="protein sequence ID" value="KKW91720.1"/>
    <property type="molecule type" value="Genomic_DNA"/>
</dbReference>
<keyword evidence="2 4" id="KW-0238">DNA-binding</keyword>
<evidence type="ECO:0000256" key="2">
    <source>
        <dbReference type="ARBA" id="ARBA00023125"/>
    </source>
</evidence>
<gene>
    <name evidence="6" type="ORF">YP76_11290</name>
</gene>
<keyword evidence="3" id="KW-0804">Transcription</keyword>
<accession>A0A0M3APH1</accession>
<dbReference type="InterPro" id="IPR001647">
    <property type="entry name" value="HTH_TetR"/>
</dbReference>
<protein>
    <submittedName>
        <fullName evidence="6">TetR family transcriptional regulator</fullName>
    </submittedName>
</protein>
<dbReference type="RefSeq" id="WP_046763730.1">
    <property type="nucleotide sequence ID" value="NZ_LBIC01000005.1"/>
</dbReference>
<dbReference type="SUPFAM" id="SSF46689">
    <property type="entry name" value="Homeodomain-like"/>
    <property type="match status" value="1"/>
</dbReference>
<dbReference type="InterPro" id="IPR009057">
    <property type="entry name" value="Homeodomain-like_sf"/>
</dbReference>
<keyword evidence="7" id="KW-1185">Reference proteome</keyword>
<dbReference type="Gene3D" id="1.10.357.10">
    <property type="entry name" value="Tetracycline Repressor, domain 2"/>
    <property type="match status" value="1"/>
</dbReference>
<proteinExistence type="predicted"/>
<dbReference type="PROSITE" id="PS50977">
    <property type="entry name" value="HTH_TETR_2"/>
    <property type="match status" value="1"/>
</dbReference>
<dbReference type="GO" id="GO:0000976">
    <property type="term" value="F:transcription cis-regulatory region binding"/>
    <property type="evidence" value="ECO:0007669"/>
    <property type="project" value="TreeGrafter"/>
</dbReference>
<dbReference type="STRING" id="56193.YP76_11290"/>
<dbReference type="PATRIC" id="fig|56193.3.peg.2350"/>
<dbReference type="Pfam" id="PF00440">
    <property type="entry name" value="TetR_N"/>
    <property type="match status" value="1"/>
</dbReference>
<dbReference type="PANTHER" id="PTHR30055:SF234">
    <property type="entry name" value="HTH-TYPE TRANSCRIPTIONAL REGULATOR BETI"/>
    <property type="match status" value="1"/>
</dbReference>
<evidence type="ECO:0000256" key="4">
    <source>
        <dbReference type="PROSITE-ProRule" id="PRU00335"/>
    </source>
</evidence>
<dbReference type="InterPro" id="IPR036271">
    <property type="entry name" value="Tet_transcr_reg_TetR-rel_C_sf"/>
</dbReference>
<evidence type="ECO:0000313" key="6">
    <source>
        <dbReference type="EMBL" id="KKW91720.1"/>
    </source>
</evidence>
<reference evidence="6 7" key="1">
    <citation type="submission" date="2015-04" db="EMBL/GenBank/DDBJ databases">
        <title>Genome sequence of aromatic hydrocarbons-degrading Sphingobium chungbukense DJ77.</title>
        <authorList>
            <person name="Kim Y.-C."/>
            <person name="Chae J.-C."/>
        </authorList>
    </citation>
    <scope>NUCLEOTIDE SEQUENCE [LARGE SCALE GENOMIC DNA]</scope>
    <source>
        <strain evidence="6 7">DJ77</strain>
    </source>
</reference>
<organism evidence="6 7">
    <name type="scientific">Sphingobium chungbukense</name>
    <dbReference type="NCBI Taxonomy" id="56193"/>
    <lineage>
        <taxon>Bacteria</taxon>
        <taxon>Pseudomonadati</taxon>
        <taxon>Pseudomonadota</taxon>
        <taxon>Alphaproteobacteria</taxon>
        <taxon>Sphingomonadales</taxon>
        <taxon>Sphingomonadaceae</taxon>
        <taxon>Sphingobium</taxon>
    </lineage>
</organism>
<evidence type="ECO:0000259" key="5">
    <source>
        <dbReference type="PROSITE" id="PS50977"/>
    </source>
</evidence>
<feature type="DNA-binding region" description="H-T-H motif" evidence="4">
    <location>
        <begin position="33"/>
        <end position="52"/>
    </location>
</feature>
<dbReference type="InterPro" id="IPR025996">
    <property type="entry name" value="MT1864/Rv1816-like_C"/>
</dbReference>
<name>A0A0M3APH1_9SPHN</name>
<sequence length="203" mass="22505">MGRRSDHSREELEALIIAEGHRHMAEAGFAKFSSREVAKRIGYSVGTLYNIFGSYDRLIIAINTRTFRLWAAWLEEGLAGNPQDRPQDRIAALVEGYFSFAQENTHIWMAIYDHRLPPGIPMPQDYAGQRAGLTEIVVREVAAVLPCETRDIAPRLARSLVATVHGHCTFALNGSFALLGETDPLEMATARVKESLRAAGAKL</sequence>
<keyword evidence="1" id="KW-0805">Transcription regulation</keyword>
<evidence type="ECO:0000256" key="3">
    <source>
        <dbReference type="ARBA" id="ARBA00023163"/>
    </source>
</evidence>
<dbReference type="PANTHER" id="PTHR30055">
    <property type="entry name" value="HTH-TYPE TRANSCRIPTIONAL REGULATOR RUTR"/>
    <property type="match status" value="1"/>
</dbReference>